<accession>A0A454JKQ7</accession>
<feature type="region of interest" description="Disordered" evidence="1">
    <location>
        <begin position="1"/>
        <end position="36"/>
    </location>
</feature>
<dbReference type="AlphaFoldDB" id="A0A454JKQ7"/>
<gene>
    <name evidence="2" type="ORF">EAY64_06195</name>
</gene>
<reference evidence="2 3" key="1">
    <citation type="submission" date="2018-10" db="EMBL/GenBank/DDBJ databases">
        <title>Draft genome sequence of Aquitalea MWU14-2217 isolated from a wild cranberry bog in Provincetown, Massachusetts.</title>
        <authorList>
            <person name="Ebadzadsahrai G."/>
            <person name="Soby S."/>
        </authorList>
    </citation>
    <scope>NUCLEOTIDE SEQUENCE [LARGE SCALE GENOMIC DNA]</scope>
    <source>
        <strain evidence="2 3">MWU14-2217</strain>
    </source>
</reference>
<organism evidence="2 3">
    <name type="scientific">Aquitalea palustris</name>
    <dbReference type="NCBI Taxonomy" id="2480983"/>
    <lineage>
        <taxon>Bacteria</taxon>
        <taxon>Pseudomonadati</taxon>
        <taxon>Pseudomonadota</taxon>
        <taxon>Betaproteobacteria</taxon>
        <taxon>Neisseriales</taxon>
        <taxon>Chromobacteriaceae</taxon>
        <taxon>Aquitalea</taxon>
    </lineage>
</organism>
<evidence type="ECO:0000313" key="3">
    <source>
        <dbReference type="Proteomes" id="UP000274139"/>
    </source>
</evidence>
<keyword evidence="3" id="KW-1185">Reference proteome</keyword>
<proteinExistence type="predicted"/>
<feature type="compositionally biased region" description="Basic and acidic residues" evidence="1">
    <location>
        <begin position="12"/>
        <end position="28"/>
    </location>
</feature>
<evidence type="ECO:0000313" key="2">
    <source>
        <dbReference type="EMBL" id="RMC99895.1"/>
    </source>
</evidence>
<dbReference type="Gene3D" id="3.30.160.390">
    <property type="entry name" value="Integrase, DNA-binding domain"/>
    <property type="match status" value="1"/>
</dbReference>
<protein>
    <submittedName>
        <fullName evidence="2">DUF4102 domain-containing protein</fullName>
    </submittedName>
</protein>
<dbReference type="InterPro" id="IPR038488">
    <property type="entry name" value="Integrase_DNA-bd_sf"/>
</dbReference>
<sequence>MPLTATACKNAKPREDGKPLRLSDEKGMYLEVMPNV</sequence>
<dbReference type="Proteomes" id="UP000274139">
    <property type="component" value="Unassembled WGS sequence"/>
</dbReference>
<evidence type="ECO:0000256" key="1">
    <source>
        <dbReference type="SAM" id="MobiDB-lite"/>
    </source>
</evidence>
<name>A0A454JKQ7_9NEIS</name>
<dbReference type="EMBL" id="RFAR01000021">
    <property type="protein sequence ID" value="RMC99895.1"/>
    <property type="molecule type" value="Genomic_DNA"/>
</dbReference>
<comment type="caution">
    <text evidence="2">The sequence shown here is derived from an EMBL/GenBank/DDBJ whole genome shotgun (WGS) entry which is preliminary data.</text>
</comment>